<proteinExistence type="predicted"/>
<evidence type="ECO:0000313" key="1">
    <source>
        <dbReference type="EMBL" id="EPR35893.1"/>
    </source>
</evidence>
<dbReference type="SUPFAM" id="SSF56112">
    <property type="entry name" value="Protein kinase-like (PK-like)"/>
    <property type="match status" value="1"/>
</dbReference>
<dbReference type="Gene3D" id="3.40.50.300">
    <property type="entry name" value="P-loop containing nucleotide triphosphate hydrolases"/>
    <property type="match status" value="1"/>
</dbReference>
<keyword evidence="2" id="KW-1185">Reference proteome</keyword>
<evidence type="ECO:0008006" key="3">
    <source>
        <dbReference type="Google" id="ProtNLM"/>
    </source>
</evidence>
<dbReference type="EMBL" id="ATHJ01000105">
    <property type="protein sequence ID" value="EPR35893.1"/>
    <property type="molecule type" value="Genomic_DNA"/>
</dbReference>
<reference evidence="1 2" key="1">
    <citation type="journal article" date="2013" name="Genome Announc.">
        <title>Draft genome sequences for three mercury-methylating, sulfate-reducing bacteria.</title>
        <authorList>
            <person name="Brown S.D."/>
            <person name="Hurt R.A.Jr."/>
            <person name="Gilmour C.C."/>
            <person name="Elias D.A."/>
        </authorList>
    </citation>
    <scope>NUCLEOTIDE SEQUENCE [LARGE SCALE GENOMIC DNA]</scope>
    <source>
        <strain evidence="1 2">DSM 2059</strain>
    </source>
</reference>
<evidence type="ECO:0000313" key="2">
    <source>
        <dbReference type="Proteomes" id="UP000014977"/>
    </source>
</evidence>
<dbReference type="PANTHER" id="PTHR43883:SF1">
    <property type="entry name" value="GLUCONOKINASE"/>
    <property type="match status" value="1"/>
</dbReference>
<protein>
    <recommendedName>
        <fullName evidence="3">Aminoglycoside phosphotransferase</fullName>
    </recommendedName>
</protein>
<dbReference type="Proteomes" id="UP000014977">
    <property type="component" value="Unassembled WGS sequence"/>
</dbReference>
<dbReference type="AlphaFoldDB" id="S7UU71"/>
<dbReference type="eggNOG" id="COG0645">
    <property type="taxonomic scope" value="Bacteria"/>
</dbReference>
<dbReference type="InterPro" id="IPR027417">
    <property type="entry name" value="P-loop_NTPase"/>
</dbReference>
<dbReference type="PANTHER" id="PTHR43883">
    <property type="entry name" value="SLR0207 PROTEIN"/>
    <property type="match status" value="1"/>
</dbReference>
<gene>
    <name evidence="1" type="ORF">dsmv_0598</name>
</gene>
<name>S7UU71_DESML</name>
<organism evidence="1 2">
    <name type="scientific">Desulfococcus multivorans DSM 2059</name>
    <dbReference type="NCBI Taxonomy" id="1121405"/>
    <lineage>
        <taxon>Bacteria</taxon>
        <taxon>Pseudomonadati</taxon>
        <taxon>Thermodesulfobacteriota</taxon>
        <taxon>Desulfobacteria</taxon>
        <taxon>Desulfobacterales</taxon>
        <taxon>Desulfococcaceae</taxon>
        <taxon>Desulfococcus</taxon>
    </lineage>
</organism>
<dbReference type="PATRIC" id="fig|1121405.3.peg.3307"/>
<dbReference type="STRING" id="897.B2D07_15635"/>
<dbReference type="RefSeq" id="WP_020877709.1">
    <property type="nucleotide sequence ID" value="NZ_ATHJ01000105.1"/>
</dbReference>
<dbReference type="InterPro" id="IPR052732">
    <property type="entry name" value="Cell-binding_unc_protein"/>
</dbReference>
<dbReference type="eggNOG" id="COG2187">
    <property type="taxonomic scope" value="Bacteria"/>
</dbReference>
<accession>S7UU71</accession>
<dbReference type="SUPFAM" id="SSF52540">
    <property type="entry name" value="P-loop containing nucleoside triphosphate hydrolases"/>
    <property type="match status" value="1"/>
</dbReference>
<sequence>MTRTTKADDPRTIFEAVCSAMADPTFYPHAVTGVERRDTHISAVFLTGSIVYKLKKPLALGFLDFRRLEDRRTACLREVELNRRLSHDVYREVVPIHRGPDGKISLSPGGRVVEYAVTMRQLPEASNLRTLLETGRAGHECMVEIGLRLARFYDESERSSAVDAYGSPDAVAYNMEENFRQLGPWVDTVLAGWPWPFLCEANRAFLVDHKALFQGRIANGRIRDGHGDLRADHVYFDGGLQIIDCIEFNDRFRYGDAAVDLAFLVMDMAALGHGALGYTLLAAYAAAAADPGVFALIDFYVVYRALVRVKVSCMRLSAADADERAVLLTEIGRYMDLAYRHTLMFARPTLWVCCGLPASGKSSLAARLGEAMGIRVFSSDRVRKTMAPGSGVSPYGKGTYSDQRRNRVYGRLLALAQDELRSGRSVILDATYGRRHWRDGVRQLASDMDAGLIFAECVSPLETLRRRLARRDRSPGLSDARLGHLSRLSAEFEALTDIPQAMRVSVDTDGPRENTVTALLKTAWALRELQIAGRSS</sequence>
<dbReference type="InterPro" id="IPR011009">
    <property type="entry name" value="Kinase-like_dom_sf"/>
</dbReference>
<dbReference type="Pfam" id="PF13671">
    <property type="entry name" value="AAA_33"/>
    <property type="match status" value="1"/>
</dbReference>
<comment type="caution">
    <text evidence="1">The sequence shown here is derived from an EMBL/GenBank/DDBJ whole genome shotgun (WGS) entry which is preliminary data.</text>
</comment>